<dbReference type="GO" id="GO:0047789">
    <property type="term" value="F:creatininase activity"/>
    <property type="evidence" value="ECO:0007669"/>
    <property type="project" value="UniProtKB-EC"/>
</dbReference>
<dbReference type="PANTHER" id="PTHR35005">
    <property type="entry name" value="3-DEHYDRO-SCYLLO-INOSOSE HYDROLASE"/>
    <property type="match status" value="1"/>
</dbReference>
<gene>
    <name evidence="6" type="ORF">HLUCCA11_22435</name>
</gene>
<evidence type="ECO:0000256" key="5">
    <source>
        <dbReference type="ARBA" id="ARBA00024029"/>
    </source>
</evidence>
<evidence type="ECO:0000256" key="1">
    <source>
        <dbReference type="ARBA" id="ARBA00001947"/>
    </source>
</evidence>
<protein>
    <submittedName>
        <fullName evidence="6">Creatinine amidohydrolase</fullName>
        <ecNumber evidence="6">3.5.2.10</ecNumber>
    </submittedName>
</protein>
<dbReference type="InterPro" id="IPR031034">
    <property type="entry name" value="Creatininase"/>
</dbReference>
<dbReference type="Proteomes" id="UP000050465">
    <property type="component" value="Unassembled WGS sequence"/>
</dbReference>
<dbReference type="SUPFAM" id="SSF102215">
    <property type="entry name" value="Creatininase"/>
    <property type="match status" value="1"/>
</dbReference>
<dbReference type="STRING" id="1666911.HLUCCA11_22435"/>
<comment type="caution">
    <text evidence="6">The sequence shown here is derived from an EMBL/GenBank/DDBJ whole genome shotgun (WGS) entry which is preliminary data.</text>
</comment>
<dbReference type="GO" id="GO:0016811">
    <property type="term" value="F:hydrolase activity, acting on carbon-nitrogen (but not peptide) bonds, in linear amides"/>
    <property type="evidence" value="ECO:0007669"/>
    <property type="project" value="TreeGrafter"/>
</dbReference>
<dbReference type="PANTHER" id="PTHR35005:SF1">
    <property type="entry name" value="2-AMINO-5-FORMYLAMINO-6-RIBOSYLAMINOPYRIMIDIN-4(3H)-ONE 5'-MONOPHOSPHATE DEFORMYLASE"/>
    <property type="match status" value="1"/>
</dbReference>
<dbReference type="GO" id="GO:0006601">
    <property type="term" value="P:creatine biosynthetic process"/>
    <property type="evidence" value="ECO:0007669"/>
    <property type="project" value="InterPro"/>
</dbReference>
<dbReference type="GO" id="GO:0046872">
    <property type="term" value="F:metal ion binding"/>
    <property type="evidence" value="ECO:0007669"/>
    <property type="project" value="UniProtKB-KW"/>
</dbReference>
<evidence type="ECO:0000256" key="4">
    <source>
        <dbReference type="ARBA" id="ARBA00022833"/>
    </source>
</evidence>
<dbReference type="Pfam" id="PF02633">
    <property type="entry name" value="Creatininase"/>
    <property type="match status" value="1"/>
</dbReference>
<name>A0A0P7ZH51_9CYAN</name>
<comment type="similarity">
    <text evidence="5">Belongs to the creatininase superfamily.</text>
</comment>
<dbReference type="GO" id="GO:0009231">
    <property type="term" value="P:riboflavin biosynthetic process"/>
    <property type="evidence" value="ECO:0007669"/>
    <property type="project" value="TreeGrafter"/>
</dbReference>
<reference evidence="6 7" key="1">
    <citation type="submission" date="2015-09" db="EMBL/GenBank/DDBJ databases">
        <title>Identification and resolution of microdiversity through metagenomic sequencing of parallel consortia.</title>
        <authorList>
            <person name="Nelson W.C."/>
            <person name="Romine M.F."/>
            <person name="Lindemann S.R."/>
        </authorList>
    </citation>
    <scope>NUCLEOTIDE SEQUENCE [LARGE SCALE GENOMIC DNA]</scope>
    <source>
        <strain evidence="6">Ana</strain>
    </source>
</reference>
<dbReference type="InterPro" id="IPR024087">
    <property type="entry name" value="Creatininase-like_sf"/>
</dbReference>
<dbReference type="NCBIfam" id="TIGR04448">
    <property type="entry name" value="creatininase"/>
    <property type="match status" value="1"/>
</dbReference>
<dbReference type="Gene3D" id="3.40.50.10310">
    <property type="entry name" value="Creatininase"/>
    <property type="match status" value="1"/>
</dbReference>
<dbReference type="EC" id="3.5.2.10" evidence="6"/>
<proteinExistence type="inferred from homology"/>
<evidence type="ECO:0000256" key="2">
    <source>
        <dbReference type="ARBA" id="ARBA00022723"/>
    </source>
</evidence>
<organism evidence="6 7">
    <name type="scientific">Phormidesmis priestleyi Ana</name>
    <dbReference type="NCBI Taxonomy" id="1666911"/>
    <lineage>
        <taxon>Bacteria</taxon>
        <taxon>Bacillati</taxon>
        <taxon>Cyanobacteriota</taxon>
        <taxon>Cyanophyceae</taxon>
        <taxon>Leptolyngbyales</taxon>
        <taxon>Leptolyngbyaceae</taxon>
        <taxon>Phormidesmis</taxon>
    </lineage>
</organism>
<sequence length="266" mass="29249">MHPLMMGSLNWIEYQQRLQDEGLVVLLPCGALEQHGPHLPLGTDALLSAAVSQSVAEQVSGIVAPVFSYGYKSQPKSGGGQKFPGTTSLDGNSLIQLVRDVVRELARQGATQIVLMNGHYENQWFLTEGIDLAIRDSATASQLRVMRLEYWDFLTPDILDRVFPDGFPGFALEHAAVIETSLMAYYHPDLVRLELIPDIAAAEFPPYDMFPQPSDWVHASGVLSSAKSASREKGELMANHIADGIATAIKQEFKVSEKNQLEKQVS</sequence>
<evidence type="ECO:0000313" key="7">
    <source>
        <dbReference type="Proteomes" id="UP000050465"/>
    </source>
</evidence>
<evidence type="ECO:0000256" key="3">
    <source>
        <dbReference type="ARBA" id="ARBA00022801"/>
    </source>
</evidence>
<dbReference type="GO" id="GO:0006602">
    <property type="term" value="P:creatinine catabolic process"/>
    <property type="evidence" value="ECO:0007669"/>
    <property type="project" value="InterPro"/>
</dbReference>
<comment type="cofactor">
    <cofactor evidence="1">
        <name>Zn(2+)</name>
        <dbReference type="ChEBI" id="CHEBI:29105"/>
    </cofactor>
</comment>
<keyword evidence="3 6" id="KW-0378">Hydrolase</keyword>
<dbReference type="PATRIC" id="fig|1666911.3.peg.4736"/>
<evidence type="ECO:0000313" key="6">
    <source>
        <dbReference type="EMBL" id="KPQ32047.1"/>
    </source>
</evidence>
<accession>A0A0P7ZH51</accession>
<keyword evidence="2" id="KW-0479">Metal-binding</keyword>
<dbReference type="InterPro" id="IPR003785">
    <property type="entry name" value="Creatininase/forma_Hydrolase"/>
</dbReference>
<keyword evidence="4" id="KW-0862">Zinc</keyword>
<dbReference type="AlphaFoldDB" id="A0A0P7ZH51"/>
<dbReference type="EMBL" id="LJZR01000071">
    <property type="protein sequence ID" value="KPQ32047.1"/>
    <property type="molecule type" value="Genomic_DNA"/>
</dbReference>